<dbReference type="InterPro" id="IPR021247">
    <property type="entry name" value="DUF2785"/>
</dbReference>
<dbReference type="AlphaFoldDB" id="A0A0A8X985"/>
<proteinExistence type="predicted"/>
<organism evidence="1 2">
    <name type="scientific">Mesobacillus selenatarsenatis (strain DSM 18680 / JCM 14380 / FERM P-15431 / SF-1)</name>
    <dbReference type="NCBI Taxonomy" id="1321606"/>
    <lineage>
        <taxon>Bacteria</taxon>
        <taxon>Bacillati</taxon>
        <taxon>Bacillota</taxon>
        <taxon>Bacilli</taxon>
        <taxon>Bacillales</taxon>
        <taxon>Bacillaceae</taxon>
        <taxon>Mesobacillus</taxon>
    </lineage>
</organism>
<evidence type="ECO:0000313" key="2">
    <source>
        <dbReference type="Proteomes" id="UP000031014"/>
    </source>
</evidence>
<evidence type="ECO:0000313" key="1">
    <source>
        <dbReference type="EMBL" id="GAM14721.1"/>
    </source>
</evidence>
<dbReference type="Proteomes" id="UP000031014">
    <property type="component" value="Unassembled WGS sequence"/>
</dbReference>
<evidence type="ECO:0008006" key="3">
    <source>
        <dbReference type="Google" id="ProtNLM"/>
    </source>
</evidence>
<dbReference type="STRING" id="1321606.SAMD00020551_2874"/>
<dbReference type="EMBL" id="BASE01000066">
    <property type="protein sequence ID" value="GAM14721.1"/>
    <property type="molecule type" value="Genomic_DNA"/>
</dbReference>
<gene>
    <name evidence="1" type="ORF">SAMD00020551_2874</name>
</gene>
<accession>A0A0A8X985</accession>
<dbReference type="OrthoDB" id="7619731at2"/>
<protein>
    <recommendedName>
        <fullName evidence="3">DUF2785 domain-containing protein</fullName>
    </recommendedName>
</protein>
<dbReference type="RefSeq" id="WP_052442189.1">
    <property type="nucleotide sequence ID" value="NZ_BASE01000066.1"/>
</dbReference>
<name>A0A0A8X985_MESS1</name>
<dbReference type="Pfam" id="PF10978">
    <property type="entry name" value="DUF2785"/>
    <property type="match status" value="1"/>
</dbReference>
<comment type="caution">
    <text evidence="1">The sequence shown here is derived from an EMBL/GenBank/DDBJ whole genome shotgun (WGS) entry which is preliminary data.</text>
</comment>
<keyword evidence="2" id="KW-1185">Reference proteome</keyword>
<sequence>MVGNIFKQVKYAKINMITQAKDEYELMTAEQLKVVLKELDFKKPETIKSKDLDQLIIQMVEHIGSTEAQLRDKLIYTSFYYFTKDGYLNHKQMEYLIETCLDQKHLFLGIGSTNDDSVFTRAFSTLVIALILDRDREEQFLSEEMALKAIESSILYLQKEEDTRGYVEEKGWAHSIAHGADLLAEAVKHPLFDLALASECLNTIGGCILKDTAYVDEEDERLIYAVIALLEKGMDENLLKEWIANLSKKVTDIKNKTGYTPYFFRKNTNLNQFIKSFYFRLLFLNDGFQTRQEIEGILKSQIIAD</sequence>
<reference evidence="1 2" key="1">
    <citation type="submission" date="2013-06" db="EMBL/GenBank/DDBJ databases">
        <title>Whole genome shotgun sequence of Bacillus selenatarsenatis SF-1.</title>
        <authorList>
            <person name="Kuroda M."/>
            <person name="Sei K."/>
            <person name="Yamashita M."/>
            <person name="Ike M."/>
        </authorList>
    </citation>
    <scope>NUCLEOTIDE SEQUENCE [LARGE SCALE GENOMIC DNA]</scope>
    <source>
        <strain evidence="1 2">SF-1</strain>
    </source>
</reference>